<evidence type="ECO:0000313" key="2">
    <source>
        <dbReference type="EMBL" id="GEA60695.1"/>
    </source>
</evidence>
<reference evidence="2 3" key="1">
    <citation type="submission" date="2019-06" db="EMBL/GenBank/DDBJ databases">
        <title>Whole genome shotgun sequence of Vibrio comitans NBRC 102076.</title>
        <authorList>
            <person name="Hosoyama A."/>
            <person name="Uohara A."/>
            <person name="Ohji S."/>
            <person name="Ichikawa N."/>
        </authorList>
    </citation>
    <scope>NUCLEOTIDE SEQUENCE [LARGE SCALE GENOMIC DNA]</scope>
    <source>
        <strain evidence="2 3">NBRC 102076</strain>
    </source>
</reference>
<comment type="caution">
    <text evidence="2">The sequence shown here is derived from an EMBL/GenBank/DDBJ whole genome shotgun (WGS) entry which is preliminary data.</text>
</comment>
<dbReference type="AlphaFoldDB" id="A0A4Y3INN1"/>
<sequence length="598" mass="66950">MSSYTVYTGSDCYKLLLSLVCGKIRRQKKVFELSSMLKRYGFKLSICILGFSLLSACGGESSSDSGDGGVTPPPIIPPPITPEPIPLTQDQRYDLLYRSTFGPQPDSYQELRDLGYVTWLDEQFSMAPSLHSTRLKEYPLEADRDSYNQADRAAVWWDLSLNAPDQLRQRVAFALSEIFVISRYGSNLGGRTLEMTDYYDMLVTHAFGNYRDLIESVTLHAAMGDYLSMMANQKADPESNRYPDENYAREVMQLFSIGLYELNPDGTEKLDSQGQLIPTYTQDDIENLARVFTGWHIAEKSQPGWGSKNGNWFVPMIAYPEYHDDEEKVVMGEVFAQGQTAEQDMAQAMDMLLNHPNTAPLISKHLIQRLVTSNPSPAYVARVSALFVDNGEGVRGDLEAVIRGVLTDSEALSGGDRSPVKMKEPLIAMTNFFRAFEAKSADPSGRFHNSIGTFGSYGQSPLGSPSVFNFFSPDYAPNGEIADANDVAPEFEILSWNNFILTNNQLWSATGRTDYEGEENPNRIVINTASLEAIANDHLALIEEIDRRLLSQRMSEPLKDIVLEALEDLRDTQQSLKVRNALYIVVTSQEFHIEELAQ</sequence>
<proteinExistence type="predicted"/>
<accession>A0A4Y3INN1</accession>
<evidence type="ECO:0008006" key="4">
    <source>
        <dbReference type="Google" id="ProtNLM"/>
    </source>
</evidence>
<feature type="region of interest" description="Disordered" evidence="1">
    <location>
        <begin position="62"/>
        <end position="83"/>
    </location>
</feature>
<dbReference type="Proteomes" id="UP000318242">
    <property type="component" value="Unassembled WGS sequence"/>
</dbReference>
<dbReference type="InterPro" id="IPR014917">
    <property type="entry name" value="DUF1800"/>
</dbReference>
<name>A0A4Y3INN1_9VIBR</name>
<keyword evidence="3" id="KW-1185">Reference proteome</keyword>
<feature type="compositionally biased region" description="Pro residues" evidence="1">
    <location>
        <begin position="71"/>
        <end position="83"/>
    </location>
</feature>
<gene>
    <name evidence="2" type="ORF">VCO01S_18880</name>
</gene>
<organism evidence="2 3">
    <name type="scientific">Vibrio comitans NBRC 102076</name>
    <dbReference type="NCBI Taxonomy" id="1219078"/>
    <lineage>
        <taxon>Bacteria</taxon>
        <taxon>Pseudomonadati</taxon>
        <taxon>Pseudomonadota</taxon>
        <taxon>Gammaproteobacteria</taxon>
        <taxon>Vibrionales</taxon>
        <taxon>Vibrionaceae</taxon>
        <taxon>Vibrio</taxon>
    </lineage>
</organism>
<dbReference type="PANTHER" id="PTHR43737:SF1">
    <property type="entry name" value="DUF1501 DOMAIN-CONTAINING PROTEIN"/>
    <property type="match status" value="1"/>
</dbReference>
<dbReference type="Pfam" id="PF08811">
    <property type="entry name" value="DUF1800"/>
    <property type="match status" value="1"/>
</dbReference>
<protein>
    <recommendedName>
        <fullName evidence="4">DUF1800 domain-containing protein</fullName>
    </recommendedName>
</protein>
<evidence type="ECO:0000313" key="3">
    <source>
        <dbReference type="Proteomes" id="UP000318242"/>
    </source>
</evidence>
<dbReference type="PANTHER" id="PTHR43737">
    <property type="entry name" value="BLL7424 PROTEIN"/>
    <property type="match status" value="1"/>
</dbReference>
<dbReference type="EMBL" id="BJLH01000008">
    <property type="protein sequence ID" value="GEA60695.1"/>
    <property type="molecule type" value="Genomic_DNA"/>
</dbReference>
<evidence type="ECO:0000256" key="1">
    <source>
        <dbReference type="SAM" id="MobiDB-lite"/>
    </source>
</evidence>